<feature type="region of interest" description="Disordered" evidence="1">
    <location>
        <begin position="86"/>
        <end position="121"/>
    </location>
</feature>
<dbReference type="InterPro" id="IPR011195">
    <property type="entry name" value="UCP010256"/>
</dbReference>
<dbReference type="Gene3D" id="3.40.50.410">
    <property type="entry name" value="von Willebrand factor, type A domain"/>
    <property type="match status" value="1"/>
</dbReference>
<evidence type="ECO:0000259" key="2">
    <source>
        <dbReference type="SMART" id="SM00327"/>
    </source>
</evidence>
<dbReference type="PIRSF" id="PIRSF010256">
    <property type="entry name" value="CoxE_vWa"/>
    <property type="match status" value="1"/>
</dbReference>
<keyword evidence="4" id="KW-1185">Reference proteome</keyword>
<feature type="domain" description="VWFA" evidence="2">
    <location>
        <begin position="204"/>
        <end position="374"/>
    </location>
</feature>
<organism evidence="3 4">
    <name type="scientific">Angustibacter luteus</name>
    <dbReference type="NCBI Taxonomy" id="658456"/>
    <lineage>
        <taxon>Bacteria</taxon>
        <taxon>Bacillati</taxon>
        <taxon>Actinomycetota</taxon>
        <taxon>Actinomycetes</taxon>
        <taxon>Kineosporiales</taxon>
        <taxon>Kineosporiaceae</taxon>
    </lineage>
</organism>
<dbReference type="EMBL" id="JBHSRD010000003">
    <property type="protein sequence ID" value="MFC6006636.1"/>
    <property type="molecule type" value="Genomic_DNA"/>
</dbReference>
<comment type="caution">
    <text evidence="3">The sequence shown here is derived from an EMBL/GenBank/DDBJ whole genome shotgun (WGS) entry which is preliminary data.</text>
</comment>
<dbReference type="PANTHER" id="PTHR39338:SF6">
    <property type="entry name" value="BLL5662 PROTEIN"/>
    <property type="match status" value="1"/>
</dbReference>
<protein>
    <submittedName>
        <fullName evidence="3">VWA domain-containing protein</fullName>
    </submittedName>
</protein>
<dbReference type="SMART" id="SM00327">
    <property type="entry name" value="VWA"/>
    <property type="match status" value="1"/>
</dbReference>
<accession>A0ABW1JBJ1</accession>
<dbReference type="Pfam" id="PF05762">
    <property type="entry name" value="VWA_CoxE"/>
    <property type="match status" value="1"/>
</dbReference>
<dbReference type="InterPro" id="IPR008912">
    <property type="entry name" value="Uncharacterised_CoxE"/>
</dbReference>
<dbReference type="SUPFAM" id="SSF53300">
    <property type="entry name" value="vWA-like"/>
    <property type="match status" value="1"/>
</dbReference>
<dbReference type="CDD" id="cd00198">
    <property type="entry name" value="vWFA"/>
    <property type="match status" value="1"/>
</dbReference>
<evidence type="ECO:0000313" key="4">
    <source>
        <dbReference type="Proteomes" id="UP001596189"/>
    </source>
</evidence>
<dbReference type="PANTHER" id="PTHR39338">
    <property type="entry name" value="BLL5662 PROTEIN-RELATED"/>
    <property type="match status" value="1"/>
</dbReference>
<evidence type="ECO:0000256" key="1">
    <source>
        <dbReference type="SAM" id="MobiDB-lite"/>
    </source>
</evidence>
<dbReference type="InterPro" id="IPR002035">
    <property type="entry name" value="VWF_A"/>
</dbReference>
<gene>
    <name evidence="3" type="ORF">ACFQDO_05775</name>
</gene>
<sequence>MPDVAVPDVATPDVATVLAGFARTLRAAGVPVTPDRTTAFLTAAAEVGAADRAGVYWAGRATLCGDPDHLRLYDLAFDDWFGGRRPRPRGADAPTPLPPSTMASLESDSGRSGDPEDLDDDPVRAAASATEVLRHRDVADLDEGGRAQMRRLLAELDVQMPSRRSARRRSSARGELDVRRTLREELRRGGEPGPLRYRRAGRRPRRVVWLVDVSGSMAPYADVLLRLAHAQVRAGVGQGRSRVEVFTVGTRLTRVTPSFAHRDVERALRAAGEQVPDWSGGTRLGETLAAFVERWGRRGVARGAVVVICSDGWERGDPAQLGEQVHQLHRLAHRLVWVNPHRGKEGYQPVQGGMAAVLPYVDDFVAGHSVASYARLMEVVAGA</sequence>
<name>A0ABW1JBJ1_9ACTN</name>
<dbReference type="InterPro" id="IPR036465">
    <property type="entry name" value="vWFA_dom_sf"/>
</dbReference>
<dbReference type="Proteomes" id="UP001596189">
    <property type="component" value="Unassembled WGS sequence"/>
</dbReference>
<dbReference type="RefSeq" id="WP_345718114.1">
    <property type="nucleotide sequence ID" value="NZ_BAABFP010000008.1"/>
</dbReference>
<proteinExistence type="predicted"/>
<evidence type="ECO:0000313" key="3">
    <source>
        <dbReference type="EMBL" id="MFC6006636.1"/>
    </source>
</evidence>
<reference evidence="4" key="1">
    <citation type="journal article" date="2019" name="Int. J. Syst. Evol. Microbiol.">
        <title>The Global Catalogue of Microorganisms (GCM) 10K type strain sequencing project: providing services to taxonomists for standard genome sequencing and annotation.</title>
        <authorList>
            <consortium name="The Broad Institute Genomics Platform"/>
            <consortium name="The Broad Institute Genome Sequencing Center for Infectious Disease"/>
            <person name="Wu L."/>
            <person name="Ma J."/>
        </authorList>
    </citation>
    <scope>NUCLEOTIDE SEQUENCE [LARGE SCALE GENOMIC DNA]</scope>
    <source>
        <strain evidence="4">KACC 14249</strain>
    </source>
</reference>